<organism evidence="1 2">
    <name type="scientific">Tritrichomonas musculus</name>
    <dbReference type="NCBI Taxonomy" id="1915356"/>
    <lineage>
        <taxon>Eukaryota</taxon>
        <taxon>Metamonada</taxon>
        <taxon>Parabasalia</taxon>
        <taxon>Tritrichomonadida</taxon>
        <taxon>Tritrichomonadidae</taxon>
        <taxon>Tritrichomonas</taxon>
    </lineage>
</organism>
<name>A0ABR2H7A1_9EUKA</name>
<dbReference type="SUPFAM" id="SSF48371">
    <property type="entry name" value="ARM repeat"/>
    <property type="match status" value="1"/>
</dbReference>
<accession>A0ABR2H7A1</accession>
<reference evidence="1 2" key="1">
    <citation type="submission" date="2024-04" db="EMBL/GenBank/DDBJ databases">
        <title>Tritrichomonas musculus Genome.</title>
        <authorList>
            <person name="Alves-Ferreira E."/>
            <person name="Grigg M."/>
            <person name="Lorenzi H."/>
            <person name="Galac M."/>
        </authorList>
    </citation>
    <scope>NUCLEOTIDE SEQUENCE [LARGE SCALE GENOMIC DNA]</scope>
    <source>
        <strain evidence="1 2">EAF2021</strain>
    </source>
</reference>
<proteinExistence type="predicted"/>
<dbReference type="EMBL" id="JAPFFF010000039">
    <property type="protein sequence ID" value="KAK8842113.1"/>
    <property type="molecule type" value="Genomic_DNA"/>
</dbReference>
<keyword evidence="2" id="KW-1185">Reference proteome</keyword>
<comment type="caution">
    <text evidence="1">The sequence shown here is derived from an EMBL/GenBank/DDBJ whole genome shotgun (WGS) entry which is preliminary data.</text>
</comment>
<dbReference type="InterPro" id="IPR016024">
    <property type="entry name" value="ARM-type_fold"/>
</dbReference>
<dbReference type="Proteomes" id="UP001470230">
    <property type="component" value="Unassembled WGS sequence"/>
</dbReference>
<protein>
    <recommendedName>
        <fullName evidence="3">MMS19 nucleotide excision repair protein</fullName>
    </recommendedName>
</protein>
<sequence length="827" mass="93715">MQFQALIDELSDICSKINENENSSVQQLDHDKIWETLFNVASEDMRNTALLYPMINVYSVRFPSFRNENKTIEKYVEDLINESKTDNERKLHSVAIFRWLPYLPSKLVPKIINAAIDLTEKYINENNDVPFDFLLPLNDGELSDMEEATLDDLFAQFQTAISEGESKQAASLCVYSTMCHGIVDLKPEASAFNVDMLFKFMNSENEKDQLCGCYFMLFLAECFADPEIQETAPSATQLYDLLKPLIVHKTNEHIRKRANKAFIKFIQTELFLEVDIVTNFLSLFNEYAADPSNLPRFFKVISNFIFPEGDENDEKDDEEEAINENINLEIIQPIVDFVGEKLADKSNHMVQGLSLDSLCDLGFKDKLFIEDLVPIGIDVSKSLINENEVATYPFIANFLTILKEKFHDETVEEIKPLVPVIVAQLNSESLGTIKQRIYCAGAISQLINGGIATEEAQNVIQFVLNNLNCGEEKSIFNLCSVVLPLLEYIGEEKANVIFESFIEDAKKTENEEYLTAWVTVLGKFIKHYNIKEDSVNSIVALIMSGELKIFHGAQPHVTMPPIVAPFMLLRAFVKKYPAKAAPICTQLVEWLKFTPFTSMPTLLLPITAGLESGCIDEKLAASLADILKKFLLKLDLGDADPLAGVCTALNSLYQYFKQAMNPIIDYLAPLEKFAKECYIENMEEDQVDLIQEELVESMPAVATFTFNVYANDDEVNVIPGLINPLLSLLPFHPQVEEVPEILGNICSMLENKDRFDEIAVNALKMFADVLLMKKADLNEFDFNDDLLKNMKLTLKSYCKGNKRMTNLVTSDFHSSRAKINRFNVLIR</sequence>
<evidence type="ECO:0000313" key="1">
    <source>
        <dbReference type="EMBL" id="KAK8842113.1"/>
    </source>
</evidence>
<evidence type="ECO:0000313" key="2">
    <source>
        <dbReference type="Proteomes" id="UP001470230"/>
    </source>
</evidence>
<evidence type="ECO:0008006" key="3">
    <source>
        <dbReference type="Google" id="ProtNLM"/>
    </source>
</evidence>
<gene>
    <name evidence="1" type="ORF">M9Y10_026340</name>
</gene>